<dbReference type="EMBL" id="ML210258">
    <property type="protein sequence ID" value="TFK21784.1"/>
    <property type="molecule type" value="Genomic_DNA"/>
</dbReference>
<gene>
    <name evidence="2" type="ORF">FA15DRAFT_67546</name>
</gene>
<accession>A0A5C3KN87</accession>
<keyword evidence="3" id="KW-1185">Reference proteome</keyword>
<feature type="compositionally biased region" description="Polar residues" evidence="1">
    <location>
        <begin position="88"/>
        <end position="97"/>
    </location>
</feature>
<feature type="compositionally biased region" description="Basic and acidic residues" evidence="1">
    <location>
        <begin position="75"/>
        <end position="84"/>
    </location>
</feature>
<sequence>MARTKITSRRSRVARPRPEISRKLDSAYAGYQDWLQLEQRESKRKEPDGQDSGVEWLNVEDDEATWPKSKTTSDMYRRDPEHSMGKRCSQTSRQPASSLVKDSPMNGLSESDTEHKPLMRSGMMTLRERPVQRRKTIETKRSANPSRNRRNAIIVVSDSDSDEGECRVLARNIASAKPTRVLLPRTKRGSVEFTKTEPGFR</sequence>
<feature type="region of interest" description="Disordered" evidence="1">
    <location>
        <begin position="39"/>
        <end position="115"/>
    </location>
</feature>
<feature type="compositionally biased region" description="Basic and acidic residues" evidence="1">
    <location>
        <begin position="16"/>
        <end position="25"/>
    </location>
</feature>
<reference evidence="2 3" key="1">
    <citation type="journal article" date="2019" name="Nat. Ecol. Evol.">
        <title>Megaphylogeny resolves global patterns of mushroom evolution.</title>
        <authorList>
            <person name="Varga T."/>
            <person name="Krizsan K."/>
            <person name="Foldi C."/>
            <person name="Dima B."/>
            <person name="Sanchez-Garcia M."/>
            <person name="Sanchez-Ramirez S."/>
            <person name="Szollosi G.J."/>
            <person name="Szarkandi J.G."/>
            <person name="Papp V."/>
            <person name="Albert L."/>
            <person name="Andreopoulos W."/>
            <person name="Angelini C."/>
            <person name="Antonin V."/>
            <person name="Barry K.W."/>
            <person name="Bougher N.L."/>
            <person name="Buchanan P."/>
            <person name="Buyck B."/>
            <person name="Bense V."/>
            <person name="Catcheside P."/>
            <person name="Chovatia M."/>
            <person name="Cooper J."/>
            <person name="Damon W."/>
            <person name="Desjardin D."/>
            <person name="Finy P."/>
            <person name="Geml J."/>
            <person name="Haridas S."/>
            <person name="Hughes K."/>
            <person name="Justo A."/>
            <person name="Karasinski D."/>
            <person name="Kautmanova I."/>
            <person name="Kiss B."/>
            <person name="Kocsube S."/>
            <person name="Kotiranta H."/>
            <person name="LaButti K.M."/>
            <person name="Lechner B.E."/>
            <person name="Liimatainen K."/>
            <person name="Lipzen A."/>
            <person name="Lukacs Z."/>
            <person name="Mihaltcheva S."/>
            <person name="Morgado L.N."/>
            <person name="Niskanen T."/>
            <person name="Noordeloos M.E."/>
            <person name="Ohm R.A."/>
            <person name="Ortiz-Santana B."/>
            <person name="Ovrebo C."/>
            <person name="Racz N."/>
            <person name="Riley R."/>
            <person name="Savchenko A."/>
            <person name="Shiryaev A."/>
            <person name="Soop K."/>
            <person name="Spirin V."/>
            <person name="Szebenyi C."/>
            <person name="Tomsovsky M."/>
            <person name="Tulloss R.E."/>
            <person name="Uehling J."/>
            <person name="Grigoriev I.V."/>
            <person name="Vagvolgyi C."/>
            <person name="Papp T."/>
            <person name="Martin F.M."/>
            <person name="Miettinen O."/>
            <person name="Hibbett D.S."/>
            <person name="Nagy L.G."/>
        </authorList>
    </citation>
    <scope>NUCLEOTIDE SEQUENCE [LARGE SCALE GENOMIC DNA]</scope>
    <source>
        <strain evidence="2 3">CBS 121175</strain>
    </source>
</reference>
<name>A0A5C3KN87_COPMA</name>
<organism evidence="2 3">
    <name type="scientific">Coprinopsis marcescibilis</name>
    <name type="common">Agaric fungus</name>
    <name type="synonym">Psathyrella marcescibilis</name>
    <dbReference type="NCBI Taxonomy" id="230819"/>
    <lineage>
        <taxon>Eukaryota</taxon>
        <taxon>Fungi</taxon>
        <taxon>Dikarya</taxon>
        <taxon>Basidiomycota</taxon>
        <taxon>Agaricomycotina</taxon>
        <taxon>Agaricomycetes</taxon>
        <taxon>Agaricomycetidae</taxon>
        <taxon>Agaricales</taxon>
        <taxon>Agaricineae</taxon>
        <taxon>Psathyrellaceae</taxon>
        <taxon>Coprinopsis</taxon>
    </lineage>
</organism>
<dbReference type="Proteomes" id="UP000307440">
    <property type="component" value="Unassembled WGS sequence"/>
</dbReference>
<dbReference type="AlphaFoldDB" id="A0A5C3KN87"/>
<proteinExistence type="predicted"/>
<evidence type="ECO:0000313" key="3">
    <source>
        <dbReference type="Proteomes" id="UP000307440"/>
    </source>
</evidence>
<feature type="compositionally biased region" description="Basic residues" evidence="1">
    <location>
        <begin position="1"/>
        <end position="15"/>
    </location>
</feature>
<protein>
    <submittedName>
        <fullName evidence="2">Uncharacterized protein</fullName>
    </submittedName>
</protein>
<evidence type="ECO:0000313" key="2">
    <source>
        <dbReference type="EMBL" id="TFK21784.1"/>
    </source>
</evidence>
<feature type="region of interest" description="Disordered" evidence="1">
    <location>
        <begin position="1"/>
        <end position="25"/>
    </location>
</feature>
<evidence type="ECO:0000256" key="1">
    <source>
        <dbReference type="SAM" id="MobiDB-lite"/>
    </source>
</evidence>
<feature type="compositionally biased region" description="Basic and acidic residues" evidence="1">
    <location>
        <begin position="39"/>
        <end position="48"/>
    </location>
</feature>